<feature type="non-terminal residue" evidence="1">
    <location>
        <position position="1"/>
    </location>
</feature>
<dbReference type="AlphaFoldDB" id="W2YKG9"/>
<sequence>DELDDAIVDAATMISADLEEHQKVSAEITQFVTDKLAWSEDKKQRYHSYTPLNW</sequence>
<accession>W2YKG9</accession>
<dbReference type="EMBL" id="ANIY01003435">
    <property type="protein sequence ID" value="ETP35406.1"/>
    <property type="molecule type" value="Genomic_DNA"/>
</dbReference>
<comment type="caution">
    <text evidence="1">The sequence shown here is derived from an EMBL/GenBank/DDBJ whole genome shotgun (WGS) entry which is preliminary data.</text>
</comment>
<organism evidence="1 2">
    <name type="scientific">Phytophthora nicotianae P10297</name>
    <dbReference type="NCBI Taxonomy" id="1317064"/>
    <lineage>
        <taxon>Eukaryota</taxon>
        <taxon>Sar</taxon>
        <taxon>Stramenopiles</taxon>
        <taxon>Oomycota</taxon>
        <taxon>Peronosporomycetes</taxon>
        <taxon>Peronosporales</taxon>
        <taxon>Peronosporaceae</taxon>
        <taxon>Phytophthora</taxon>
    </lineage>
</organism>
<protein>
    <submittedName>
        <fullName evidence="1">Uncharacterized protein</fullName>
    </submittedName>
</protein>
<proteinExistence type="predicted"/>
<evidence type="ECO:0000313" key="1">
    <source>
        <dbReference type="EMBL" id="ETP35406.1"/>
    </source>
</evidence>
<reference evidence="1 2" key="1">
    <citation type="submission" date="2013-11" db="EMBL/GenBank/DDBJ databases">
        <title>The Genome Sequence of Phytophthora parasitica P10297.</title>
        <authorList>
            <consortium name="The Broad Institute Genomics Platform"/>
            <person name="Russ C."/>
            <person name="Tyler B."/>
            <person name="Panabieres F."/>
            <person name="Shan W."/>
            <person name="Tripathy S."/>
            <person name="Grunwald N."/>
            <person name="Machado M."/>
            <person name="Johnson C.S."/>
            <person name="Walker B."/>
            <person name="Young S.K."/>
            <person name="Zeng Q."/>
            <person name="Gargeya S."/>
            <person name="Fitzgerald M."/>
            <person name="Haas B."/>
            <person name="Abouelleil A."/>
            <person name="Allen A.W."/>
            <person name="Alvarado L."/>
            <person name="Arachchi H.M."/>
            <person name="Berlin A.M."/>
            <person name="Chapman S.B."/>
            <person name="Gainer-Dewar J."/>
            <person name="Goldberg J."/>
            <person name="Griggs A."/>
            <person name="Gujja S."/>
            <person name="Hansen M."/>
            <person name="Howarth C."/>
            <person name="Imamovic A."/>
            <person name="Ireland A."/>
            <person name="Larimer J."/>
            <person name="McCowan C."/>
            <person name="Murphy C."/>
            <person name="Pearson M."/>
            <person name="Poon T.W."/>
            <person name="Priest M."/>
            <person name="Roberts A."/>
            <person name="Saif S."/>
            <person name="Shea T."/>
            <person name="Sisk P."/>
            <person name="Sykes S."/>
            <person name="Wortman J."/>
            <person name="Nusbaum C."/>
            <person name="Birren B."/>
        </authorList>
    </citation>
    <scope>NUCLEOTIDE SEQUENCE [LARGE SCALE GENOMIC DNA]</scope>
    <source>
        <strain evidence="1 2">P10297</strain>
    </source>
</reference>
<dbReference type="Proteomes" id="UP000018948">
    <property type="component" value="Unassembled WGS sequence"/>
</dbReference>
<evidence type="ECO:0000313" key="2">
    <source>
        <dbReference type="Proteomes" id="UP000018948"/>
    </source>
</evidence>
<gene>
    <name evidence="1" type="ORF">F442_16381</name>
</gene>
<name>W2YKG9_PHYNI</name>